<dbReference type="InterPro" id="IPR003877">
    <property type="entry name" value="SPRY_dom"/>
</dbReference>
<comment type="subcellular location">
    <subcellularLocation>
        <location evidence="2">Cytoplasm</location>
    </subcellularLocation>
</comment>
<dbReference type="CDD" id="cd15822">
    <property type="entry name" value="SPRY_PRY_TRIM5"/>
    <property type="match status" value="1"/>
</dbReference>
<dbReference type="InterPro" id="IPR001870">
    <property type="entry name" value="B30.2/SPRY"/>
</dbReference>
<keyword evidence="5" id="KW-0808">Transferase</keyword>
<accession>A0A8C5V7P2</accession>
<reference evidence="14" key="1">
    <citation type="submission" date="2016-12" db="EMBL/GenBank/DDBJ databases">
        <title>Mouse lemur reference genome and diversity panel.</title>
        <authorList>
            <person name="Harris R."/>
            <person name="Larsen P."/>
            <person name="Liu Y."/>
            <person name="Hughes D.S."/>
            <person name="Murali S."/>
            <person name="Raveendran M."/>
            <person name="Korchina V."/>
            <person name="Wang M."/>
            <person name="Jhangiani S."/>
            <person name="Bandaranaike D."/>
            <person name="Bellair M."/>
            <person name="Blankenburg K."/>
            <person name="Chao H."/>
            <person name="Dahdouli M."/>
            <person name="Dinh H."/>
            <person name="Doddapaneni H."/>
            <person name="English A."/>
            <person name="Firestine M."/>
            <person name="Gnanaolivu R."/>
            <person name="Gross S."/>
            <person name="Hernandez B."/>
            <person name="Javaid M."/>
            <person name="Jayaseelan J."/>
            <person name="Jones J."/>
            <person name="Khan Z."/>
            <person name="Kovar C."/>
            <person name="Kurapati P."/>
            <person name="Le B."/>
            <person name="Lee S."/>
            <person name="Li M."/>
            <person name="Mathew T."/>
            <person name="Narasimhan A."/>
            <person name="Ngo D."/>
            <person name="Nguyen L."/>
            <person name="Okwuonu G."/>
            <person name="Ongeri F."/>
            <person name="Osuji N."/>
            <person name="Pu L.-L."/>
            <person name="Puazo M."/>
            <person name="Quiroz J."/>
            <person name="Raj R."/>
            <person name="Rajbhandari K."/>
            <person name="Reid J.G."/>
            <person name="Santibanez J."/>
            <person name="Sexton D."/>
            <person name="Skinner E."/>
            <person name="Vee V."/>
            <person name="Weissenberger G."/>
            <person name="Wu Y."/>
            <person name="Xin Y."/>
            <person name="Han Y."/>
            <person name="Campbell C."/>
            <person name="Brown A."/>
            <person name="Sullivan B."/>
            <person name="Shelton J."/>
            <person name="Brown S."/>
            <person name="Dudchenko O."/>
            <person name="Machol I."/>
            <person name="Durand N."/>
            <person name="Shamim M."/>
            <person name="Lieberman A."/>
            <person name="Muzny D.M."/>
            <person name="Richards S."/>
            <person name="Yoder A."/>
            <person name="Worley K.C."/>
            <person name="Rogers J."/>
            <person name="Gibbs R.A."/>
        </authorList>
    </citation>
    <scope>NUCLEOTIDE SEQUENCE [LARGE SCALE GENOMIC DNA]</scope>
</reference>
<evidence type="ECO:0000256" key="4">
    <source>
        <dbReference type="ARBA" id="ARBA00022490"/>
    </source>
</evidence>
<feature type="domain" description="B30.2/SPRY" evidence="13">
    <location>
        <begin position="247"/>
        <end position="453"/>
    </location>
</feature>
<evidence type="ECO:0000256" key="8">
    <source>
        <dbReference type="ARBA" id="ARBA00022833"/>
    </source>
</evidence>
<dbReference type="CDD" id="cd19761">
    <property type="entry name" value="Bbox2_TRIM5-like"/>
    <property type="match status" value="1"/>
</dbReference>
<keyword evidence="6" id="KW-0479">Metal-binding</keyword>
<keyword evidence="7 10" id="KW-0863">Zinc-finger</keyword>
<dbReference type="SUPFAM" id="SSF57850">
    <property type="entry name" value="RING/U-box"/>
    <property type="match status" value="1"/>
</dbReference>
<dbReference type="InterPro" id="IPR043136">
    <property type="entry name" value="B30.2/SPRY_sf"/>
</dbReference>
<dbReference type="GO" id="GO:0008270">
    <property type="term" value="F:zinc ion binding"/>
    <property type="evidence" value="ECO:0007669"/>
    <property type="project" value="UniProtKB-KW"/>
</dbReference>
<reference evidence="14" key="2">
    <citation type="submission" date="2025-08" db="UniProtKB">
        <authorList>
            <consortium name="Ensembl"/>
        </authorList>
    </citation>
    <scope>IDENTIFICATION</scope>
</reference>
<keyword evidence="4" id="KW-0963">Cytoplasm</keyword>
<dbReference type="InterPro" id="IPR017907">
    <property type="entry name" value="Znf_RING_CS"/>
</dbReference>
<dbReference type="GeneTree" id="ENSGT00940000154647"/>
<dbReference type="PANTHER" id="PTHR24103">
    <property type="entry name" value="E3 UBIQUITIN-PROTEIN LIGASE TRIM"/>
    <property type="match status" value="1"/>
</dbReference>
<evidence type="ECO:0000259" key="13">
    <source>
        <dbReference type="PROSITE" id="PS50188"/>
    </source>
</evidence>
<dbReference type="SMART" id="SM00184">
    <property type="entry name" value="RING"/>
    <property type="match status" value="1"/>
</dbReference>
<dbReference type="FunFam" id="3.30.40.10:FF:000144">
    <property type="entry name" value="Tripartite motif-containing 5 (Predicted)"/>
    <property type="match status" value="1"/>
</dbReference>
<evidence type="ECO:0000256" key="10">
    <source>
        <dbReference type="PROSITE-ProRule" id="PRU00024"/>
    </source>
</evidence>
<dbReference type="SMART" id="SM00449">
    <property type="entry name" value="SPRY"/>
    <property type="match status" value="1"/>
</dbReference>
<dbReference type="EMBL" id="ABDC03006445">
    <property type="status" value="NOT_ANNOTATED_CDS"/>
    <property type="molecule type" value="Genomic_DNA"/>
</dbReference>
<dbReference type="EMBL" id="ABDC03006444">
    <property type="status" value="NOT_ANNOTATED_CDS"/>
    <property type="molecule type" value="Genomic_DNA"/>
</dbReference>
<keyword evidence="9" id="KW-0175">Coiled coil</keyword>
<evidence type="ECO:0000256" key="6">
    <source>
        <dbReference type="ARBA" id="ARBA00022723"/>
    </source>
</evidence>
<evidence type="ECO:0000259" key="12">
    <source>
        <dbReference type="PROSITE" id="PS50119"/>
    </source>
</evidence>
<dbReference type="PROSITE" id="PS00518">
    <property type="entry name" value="ZF_RING_1"/>
    <property type="match status" value="1"/>
</dbReference>
<evidence type="ECO:0000256" key="7">
    <source>
        <dbReference type="ARBA" id="ARBA00022771"/>
    </source>
</evidence>
<dbReference type="Gene3D" id="3.30.160.60">
    <property type="entry name" value="Classic Zinc Finger"/>
    <property type="match status" value="1"/>
</dbReference>
<proteinExistence type="predicted"/>
<evidence type="ECO:0000256" key="2">
    <source>
        <dbReference type="ARBA" id="ARBA00004496"/>
    </source>
</evidence>
<dbReference type="GO" id="GO:0005737">
    <property type="term" value="C:cytoplasm"/>
    <property type="evidence" value="ECO:0007669"/>
    <property type="project" value="UniProtKB-SubCell"/>
</dbReference>
<dbReference type="EC" id="2.3.2.27" evidence="3"/>
<dbReference type="Ensembl" id="ENSMICT00000044742.2">
    <property type="protein sequence ID" value="ENSMICP00000017358.2"/>
    <property type="gene ID" value="ENSMICG00000010972.3"/>
</dbReference>
<dbReference type="CDD" id="cd16591">
    <property type="entry name" value="RING-HC_TRIM5-like_C-IV"/>
    <property type="match status" value="1"/>
</dbReference>
<evidence type="ECO:0000256" key="9">
    <source>
        <dbReference type="ARBA" id="ARBA00023054"/>
    </source>
</evidence>
<feature type="domain" description="RING-type" evidence="11">
    <location>
        <begin position="15"/>
        <end position="60"/>
    </location>
</feature>
<evidence type="ECO:0000256" key="3">
    <source>
        <dbReference type="ARBA" id="ARBA00012483"/>
    </source>
</evidence>
<comment type="catalytic activity">
    <reaction evidence="1">
        <text>S-ubiquitinyl-[E2 ubiquitin-conjugating enzyme]-L-cysteine + [acceptor protein]-L-lysine = [E2 ubiquitin-conjugating enzyme]-L-cysteine + N(6)-ubiquitinyl-[acceptor protein]-L-lysine.</text>
        <dbReference type="EC" id="2.3.2.27"/>
    </reaction>
</comment>
<dbReference type="InterPro" id="IPR001841">
    <property type="entry name" value="Znf_RING"/>
</dbReference>
<evidence type="ECO:0000259" key="11">
    <source>
        <dbReference type="PROSITE" id="PS50089"/>
    </source>
</evidence>
<dbReference type="GO" id="GO:0061630">
    <property type="term" value="F:ubiquitin protein ligase activity"/>
    <property type="evidence" value="ECO:0007669"/>
    <property type="project" value="UniProtKB-EC"/>
</dbReference>
<dbReference type="InterPro" id="IPR013083">
    <property type="entry name" value="Znf_RING/FYVE/PHD"/>
</dbReference>
<dbReference type="InterPro" id="IPR027370">
    <property type="entry name" value="Znf-RING_euk"/>
</dbReference>
<dbReference type="Gene3D" id="2.60.120.920">
    <property type="match status" value="1"/>
</dbReference>
<dbReference type="Pfam" id="PF13445">
    <property type="entry name" value="zf-RING_UBOX"/>
    <property type="match status" value="1"/>
</dbReference>
<protein>
    <recommendedName>
        <fullName evidence="3">RING-type E3 ubiquitin transferase</fullName>
        <ecNumber evidence="3">2.3.2.27</ecNumber>
    </recommendedName>
</protein>
<dbReference type="InterPro" id="IPR013320">
    <property type="entry name" value="ConA-like_dom_sf"/>
</dbReference>
<evidence type="ECO:0000256" key="5">
    <source>
        <dbReference type="ARBA" id="ARBA00022679"/>
    </source>
</evidence>
<evidence type="ECO:0000313" key="15">
    <source>
        <dbReference type="Proteomes" id="UP000694394"/>
    </source>
</evidence>
<sequence>MASELLVNLKEEVTCPICLDLLTEPLSLDCGHSFCQACITANHRKSIIDQQGESSCPVCRITYQLRNLRPNRHVANIVERLRQVRVNPEERQKTDQCARHGEKLLLFCKKDGKVICCLCERSKEHRGHHTCLIEEVAQKYQKVLQEALEKQMKKQQEAEKLKPLFSLSSLKIQIQFDRENIKAQFDKLRRHPRSSSQDVSIGLQSPAIEMLSGVWDSIVVIPRSETLMLKTPKTFPKEQRRVFQAPDLRGMLQVFKELKDVQRYWVYVTLAPSNNSYVVISSDKRQVVPVCNQRYLGIYVIPDHYYGILGFPVIASGKRYWEVDVTQKTAWILGVCVEKACPQNIVKCYNLTGNYQPQYGYWVIGLKNTGEYNAFQDSLPSAPHPPSAPSIVTLSLTVAPNRVGIFLDYEAGTVSFFNVTNHGFLIYKFSTRFACPVHPYFNPMACQVPMTLC</sequence>
<dbReference type="AlphaFoldDB" id="A0A8C5V7P2"/>
<dbReference type="Pfam" id="PF00622">
    <property type="entry name" value="SPRY"/>
    <property type="match status" value="1"/>
</dbReference>
<reference evidence="14" key="3">
    <citation type="submission" date="2025-09" db="UniProtKB">
        <authorList>
            <consortium name="Ensembl"/>
        </authorList>
    </citation>
    <scope>IDENTIFICATION</scope>
</reference>
<dbReference type="InterPro" id="IPR050143">
    <property type="entry name" value="TRIM/RBCC"/>
</dbReference>
<dbReference type="SUPFAM" id="SSF49899">
    <property type="entry name" value="Concanavalin A-like lectins/glucanases"/>
    <property type="match status" value="1"/>
</dbReference>
<organism evidence="14 15">
    <name type="scientific">Microcebus murinus</name>
    <name type="common">Gray mouse lemur</name>
    <name type="synonym">Lemur murinus</name>
    <dbReference type="NCBI Taxonomy" id="30608"/>
    <lineage>
        <taxon>Eukaryota</taxon>
        <taxon>Metazoa</taxon>
        <taxon>Chordata</taxon>
        <taxon>Craniata</taxon>
        <taxon>Vertebrata</taxon>
        <taxon>Euteleostomi</taxon>
        <taxon>Mammalia</taxon>
        <taxon>Eutheria</taxon>
        <taxon>Euarchontoglires</taxon>
        <taxon>Primates</taxon>
        <taxon>Strepsirrhini</taxon>
        <taxon>Lemuriformes</taxon>
        <taxon>Cheirogaleidae</taxon>
        <taxon>Microcebus</taxon>
    </lineage>
</organism>
<evidence type="ECO:0000313" key="14">
    <source>
        <dbReference type="Ensembl" id="ENSMICP00000017358.2"/>
    </source>
</evidence>
<evidence type="ECO:0000256" key="1">
    <source>
        <dbReference type="ARBA" id="ARBA00000900"/>
    </source>
</evidence>
<dbReference type="SUPFAM" id="SSF57845">
    <property type="entry name" value="B-box zinc-binding domain"/>
    <property type="match status" value="1"/>
</dbReference>
<dbReference type="PROSITE" id="PS50188">
    <property type="entry name" value="B302_SPRY"/>
    <property type="match status" value="1"/>
</dbReference>
<dbReference type="PROSITE" id="PS50089">
    <property type="entry name" value="ZF_RING_2"/>
    <property type="match status" value="1"/>
</dbReference>
<dbReference type="Gene3D" id="3.30.40.10">
    <property type="entry name" value="Zinc/RING finger domain, C3HC4 (zinc finger)"/>
    <property type="match status" value="1"/>
</dbReference>
<dbReference type="Pfam" id="PF00643">
    <property type="entry name" value="zf-B_box"/>
    <property type="match status" value="1"/>
</dbReference>
<dbReference type="InterPro" id="IPR000315">
    <property type="entry name" value="Znf_B-box"/>
</dbReference>
<dbReference type="Proteomes" id="UP000694394">
    <property type="component" value="Chromosome 5"/>
</dbReference>
<dbReference type="PROSITE" id="PS50119">
    <property type="entry name" value="ZF_BBOX"/>
    <property type="match status" value="1"/>
</dbReference>
<keyword evidence="8" id="KW-0862">Zinc</keyword>
<keyword evidence="15" id="KW-1185">Reference proteome</keyword>
<feature type="domain" description="B box-type" evidence="12">
    <location>
        <begin position="92"/>
        <end position="133"/>
    </location>
</feature>
<dbReference type="SMART" id="SM00336">
    <property type="entry name" value="BBOX"/>
    <property type="match status" value="1"/>
</dbReference>
<name>A0A8C5V7P2_MICMU</name>